<feature type="compositionally biased region" description="Basic and acidic residues" evidence="1">
    <location>
        <begin position="262"/>
        <end position="287"/>
    </location>
</feature>
<feature type="signal peptide" evidence="2">
    <location>
        <begin position="1"/>
        <end position="17"/>
    </location>
</feature>
<organism evidence="3">
    <name type="scientific">Cyprideis torosa</name>
    <dbReference type="NCBI Taxonomy" id="163714"/>
    <lineage>
        <taxon>Eukaryota</taxon>
        <taxon>Metazoa</taxon>
        <taxon>Ecdysozoa</taxon>
        <taxon>Arthropoda</taxon>
        <taxon>Crustacea</taxon>
        <taxon>Oligostraca</taxon>
        <taxon>Ostracoda</taxon>
        <taxon>Podocopa</taxon>
        <taxon>Podocopida</taxon>
        <taxon>Cytherocopina</taxon>
        <taxon>Cytheroidea</taxon>
        <taxon>Cytherideidae</taxon>
        <taxon>Cyprideis</taxon>
    </lineage>
</organism>
<name>A0A7R8W2Y6_9CRUS</name>
<reference evidence="3" key="1">
    <citation type="submission" date="2020-11" db="EMBL/GenBank/DDBJ databases">
        <authorList>
            <person name="Tran Van P."/>
        </authorList>
    </citation>
    <scope>NUCLEOTIDE SEQUENCE</scope>
</reference>
<evidence type="ECO:0000313" key="3">
    <source>
        <dbReference type="EMBL" id="CAD7223394.1"/>
    </source>
</evidence>
<feature type="region of interest" description="Disordered" evidence="1">
    <location>
        <begin position="262"/>
        <end position="329"/>
    </location>
</feature>
<feature type="compositionally biased region" description="Basic and acidic residues" evidence="1">
    <location>
        <begin position="472"/>
        <end position="486"/>
    </location>
</feature>
<feature type="compositionally biased region" description="Basic and acidic residues" evidence="1">
    <location>
        <begin position="393"/>
        <end position="405"/>
    </location>
</feature>
<dbReference type="AlphaFoldDB" id="A0A7R8W2Y6"/>
<feature type="region of interest" description="Disordered" evidence="1">
    <location>
        <begin position="467"/>
        <end position="520"/>
    </location>
</feature>
<feature type="compositionally biased region" description="Basic and acidic residues" evidence="1">
    <location>
        <begin position="294"/>
        <end position="310"/>
    </location>
</feature>
<feature type="compositionally biased region" description="Basic and acidic residues" evidence="1">
    <location>
        <begin position="185"/>
        <end position="202"/>
    </location>
</feature>
<accession>A0A7R8W2Y6</accession>
<feature type="region of interest" description="Disordered" evidence="1">
    <location>
        <begin position="429"/>
        <end position="453"/>
    </location>
</feature>
<dbReference type="EMBL" id="OB660193">
    <property type="protein sequence ID" value="CAD7223394.1"/>
    <property type="molecule type" value="Genomic_DNA"/>
</dbReference>
<feature type="compositionally biased region" description="Basic and acidic residues" evidence="1">
    <location>
        <begin position="149"/>
        <end position="168"/>
    </location>
</feature>
<proteinExistence type="predicted"/>
<keyword evidence="2" id="KW-0732">Signal</keyword>
<gene>
    <name evidence="3" type="ORF">CTOB1V02_LOCUS1379</name>
</gene>
<protein>
    <submittedName>
        <fullName evidence="3">Uncharacterized protein</fullName>
    </submittedName>
</protein>
<feature type="region of interest" description="Disordered" evidence="1">
    <location>
        <begin position="393"/>
        <end position="416"/>
    </location>
</feature>
<feature type="region of interest" description="Disordered" evidence="1">
    <location>
        <begin position="149"/>
        <end position="220"/>
    </location>
</feature>
<feature type="chain" id="PRO_5043983335" evidence="2">
    <location>
        <begin position="18"/>
        <end position="520"/>
    </location>
</feature>
<evidence type="ECO:0000256" key="2">
    <source>
        <dbReference type="SAM" id="SignalP"/>
    </source>
</evidence>
<sequence length="520" mass="60309">MYVSVLLSSLFLGSTAASYHDKLVVEEKPERTEYHDINLKQDNDNYSYEVREKSHGKSQYSSSYKFVAASNYPTSKYHKSNKEKLQEIPFNVAYGIEVKQPVPQKHEKLIEGIDQHDGTPKLSYDEKPTKYIEGPAEKYIPEPEYKYSAGPEDKYSGRPEDTHSHEIRGTFPGKPEIQYVRRPHYLSEPEEGKYLPESEYEHPGGPTLEHSGPPESKYVPELDAKHIYGYPVKYTPEPQDKHIPEHESKYIEQHGRKYVAGHEHDGKYREPEYSEGTDAKYHREPEYKQFTSSEAKHFAEHSQAPAEDKYGPGQETGQARKQAKYQPPTALKYVKYVEKPGVRYPEKTDEEKEDIYAKKPDEKYDEAPDVRYIKAPEETFIPSPDTKYRLAETPYDEQRSREENAKYNGVLDSEHQPAYVNYAKNTEHLKYEQAETDTKEPKPKPEYHDQQFLRYDQLESDIRKYYATPGGKVEKPEVSEAPHYSHDSPVYYGTFGHSSSKSTEPPSHAELRAHYYGHPL</sequence>
<feature type="compositionally biased region" description="Polar residues" evidence="1">
    <location>
        <begin position="496"/>
        <end position="505"/>
    </location>
</feature>
<evidence type="ECO:0000256" key="1">
    <source>
        <dbReference type="SAM" id="MobiDB-lite"/>
    </source>
</evidence>